<protein>
    <submittedName>
        <fullName evidence="2">Uncharacterized protein</fullName>
    </submittedName>
</protein>
<sequence>MPCLPRFASRGRREVLASDLHSPIRKDLTTRISHRLDFRSEFPCASGLLSTPANSENTALSPVVSALAPNPGIQRRNAIYPERTFALFTSREGLFPGASPDRIDYLHLSHELLLGGGDGHYRERACYLTCGAQPLLSIEIEAMGRAVPFSSHTHRTQDIPLPLHTLNSHAPSWNMTVTAFPIEAFRPWKPSRPKPTQQPRPPRPHHHKALVPVKSNPALPSALPAPAPPHSLDSQQNNQQHPLPARPPAEVCVHGKSRSDIQQSACPELSEEPVPTSGGSNELSVSELFESPAVSAMRAPTSPQGQTQCGSPSSDLNRLGDTVTTDIAIGSQCSIQGTAGCRSPSENPASSAQQCPGPHEPAVIPIDPAILSDEFPLESNQADQAIRDGDTLWSSQPELPCPYPEPPIEPHGIFDNDHPFLGLIDENRPATHRQCGERSRQAHGSSIAIAASTRLNSASGHRLDRTNAKDGGTNDKGLKKQLLRRRETHAPASAFTFYRYRQTHA</sequence>
<dbReference type="AlphaFoldDB" id="A0A9P8NAZ8"/>
<dbReference type="Proteomes" id="UP000813423">
    <property type="component" value="Unassembled WGS sequence"/>
</dbReference>
<feature type="region of interest" description="Disordered" evidence="1">
    <location>
        <begin position="457"/>
        <end position="487"/>
    </location>
</feature>
<name>A0A9P8NAZ8_ASPFM</name>
<feature type="region of interest" description="Disordered" evidence="1">
    <location>
        <begin position="186"/>
        <end position="283"/>
    </location>
</feature>
<reference evidence="2" key="1">
    <citation type="submission" date="2021-08" db="EMBL/GenBank/DDBJ databases">
        <title>Global Aspergillus fumigatus from environmental and clinical sources.</title>
        <authorList>
            <person name="Barber A."/>
            <person name="Sae-Ong T."/>
        </authorList>
    </citation>
    <scope>NUCLEOTIDE SEQUENCE</scope>
    <source>
        <strain evidence="2">NRZ-2016-071</strain>
    </source>
</reference>
<evidence type="ECO:0000313" key="2">
    <source>
        <dbReference type="EMBL" id="KAH1893697.1"/>
    </source>
</evidence>
<evidence type="ECO:0000256" key="1">
    <source>
        <dbReference type="SAM" id="MobiDB-lite"/>
    </source>
</evidence>
<accession>A0A9P8NAZ8</accession>
<gene>
    <name evidence="2" type="ORF">KXV57_002756</name>
</gene>
<feature type="region of interest" description="Disordered" evidence="1">
    <location>
        <begin position="295"/>
        <end position="319"/>
    </location>
</feature>
<feature type="compositionally biased region" description="Polar residues" evidence="1">
    <location>
        <begin position="301"/>
        <end position="316"/>
    </location>
</feature>
<feature type="compositionally biased region" description="Basic and acidic residues" evidence="1">
    <location>
        <begin position="461"/>
        <end position="487"/>
    </location>
</feature>
<feature type="compositionally biased region" description="Polar residues" evidence="1">
    <location>
        <begin position="344"/>
        <end position="354"/>
    </location>
</feature>
<feature type="region of interest" description="Disordered" evidence="1">
    <location>
        <begin position="337"/>
        <end position="358"/>
    </location>
</feature>
<organism evidence="2 3">
    <name type="scientific">Aspergillus fumigatus</name>
    <name type="common">Neosartorya fumigata</name>
    <dbReference type="NCBI Taxonomy" id="746128"/>
    <lineage>
        <taxon>Eukaryota</taxon>
        <taxon>Fungi</taxon>
        <taxon>Dikarya</taxon>
        <taxon>Ascomycota</taxon>
        <taxon>Pezizomycotina</taxon>
        <taxon>Eurotiomycetes</taxon>
        <taxon>Eurotiomycetidae</taxon>
        <taxon>Eurotiales</taxon>
        <taxon>Aspergillaceae</taxon>
        <taxon>Aspergillus</taxon>
        <taxon>Aspergillus subgen. Fumigati</taxon>
    </lineage>
</organism>
<proteinExistence type="predicted"/>
<evidence type="ECO:0000313" key="3">
    <source>
        <dbReference type="Proteomes" id="UP000813423"/>
    </source>
</evidence>
<feature type="compositionally biased region" description="Polar residues" evidence="1">
    <location>
        <begin position="232"/>
        <end position="241"/>
    </location>
</feature>
<comment type="caution">
    <text evidence="2">The sequence shown here is derived from an EMBL/GenBank/DDBJ whole genome shotgun (WGS) entry which is preliminary data.</text>
</comment>
<dbReference type="EMBL" id="JAIBSC010000175">
    <property type="protein sequence ID" value="KAH1893697.1"/>
    <property type="molecule type" value="Genomic_DNA"/>
</dbReference>